<comment type="similarity">
    <text evidence="3">Belongs to the complex I LYR family.</text>
</comment>
<dbReference type="eggNOG" id="ENOG502S7CC">
    <property type="taxonomic scope" value="Eukaryota"/>
</dbReference>
<evidence type="ECO:0000256" key="16">
    <source>
        <dbReference type="SAM" id="MobiDB-lite"/>
    </source>
</evidence>
<comment type="subunit">
    <text evidence="4">Mammalian complex I is composed of 45 different subunits.</text>
</comment>
<comment type="subcellular location">
    <subcellularLocation>
        <location evidence="2">Mitochondrion inner membrane</location>
        <topology evidence="2">Peripheral membrane protein</topology>
        <orientation evidence="2">Matrix side</orientation>
    </subcellularLocation>
</comment>
<dbReference type="EMBL" id="KB932206">
    <property type="protein sequence ID" value="KCV69666.1"/>
    <property type="molecule type" value="Genomic_DNA"/>
</dbReference>
<feature type="region of interest" description="Disordered" evidence="16">
    <location>
        <begin position="82"/>
        <end position="106"/>
    </location>
</feature>
<feature type="domain" description="Complex 1 LYR protein" evidence="17">
    <location>
        <begin position="19"/>
        <end position="72"/>
    </location>
</feature>
<organism evidence="18">
    <name type="scientific">Fonticula alba</name>
    <name type="common">Slime mold</name>
    <dbReference type="NCBI Taxonomy" id="691883"/>
    <lineage>
        <taxon>Eukaryota</taxon>
        <taxon>Rotosphaerida</taxon>
        <taxon>Fonticulaceae</taxon>
        <taxon>Fonticula</taxon>
    </lineage>
</organism>
<evidence type="ECO:0000313" key="19">
    <source>
        <dbReference type="Proteomes" id="UP000030693"/>
    </source>
</evidence>
<evidence type="ECO:0000259" key="17">
    <source>
        <dbReference type="Pfam" id="PF05347"/>
    </source>
</evidence>
<evidence type="ECO:0000256" key="15">
    <source>
        <dbReference type="ARBA" id="ARBA00032528"/>
    </source>
</evidence>
<gene>
    <name evidence="18" type="ORF">H696_04076</name>
</gene>
<dbReference type="Proteomes" id="UP000030693">
    <property type="component" value="Unassembled WGS sequence"/>
</dbReference>
<keyword evidence="8" id="KW-0679">Respiratory chain</keyword>
<proteinExistence type="inferred from homology"/>
<dbReference type="PANTHER" id="PTHR12868:SF0">
    <property type="entry name" value="NADH DEHYDROGENASE [UBIQUINONE] 1 BETA SUBCOMPLEX SUBUNIT 9"/>
    <property type="match status" value="1"/>
</dbReference>
<dbReference type="GO" id="GO:0006120">
    <property type="term" value="P:mitochondrial electron transport, NADH to ubiquinone"/>
    <property type="evidence" value="ECO:0007669"/>
    <property type="project" value="InterPro"/>
</dbReference>
<dbReference type="CDD" id="cd20263">
    <property type="entry name" value="Complex1_LYR_NDUFB9_LYRM3"/>
    <property type="match status" value="1"/>
</dbReference>
<name>A0A058Z6B6_FONAL</name>
<dbReference type="InterPro" id="IPR033034">
    <property type="entry name" value="NDUFB9"/>
</dbReference>
<dbReference type="InterPro" id="IPR045292">
    <property type="entry name" value="Complex1_LYR_NDUFB9_LYRM3"/>
</dbReference>
<evidence type="ECO:0000256" key="12">
    <source>
        <dbReference type="ARBA" id="ARBA00023128"/>
    </source>
</evidence>
<evidence type="ECO:0000256" key="9">
    <source>
        <dbReference type="ARBA" id="ARBA00022792"/>
    </source>
</evidence>
<accession>A0A058Z6B6</accession>
<keyword evidence="9" id="KW-0999">Mitochondrion inner membrane</keyword>
<feature type="compositionally biased region" description="Pro residues" evidence="16">
    <location>
        <begin position="96"/>
        <end position="106"/>
    </location>
</feature>
<keyword evidence="6" id="KW-0813">Transport</keyword>
<dbReference type="STRING" id="691883.A0A058Z6B6"/>
<evidence type="ECO:0000256" key="3">
    <source>
        <dbReference type="ARBA" id="ARBA00009508"/>
    </source>
</evidence>
<keyword evidence="13" id="KW-0472">Membrane</keyword>
<evidence type="ECO:0000313" key="18">
    <source>
        <dbReference type="EMBL" id="KCV69666.1"/>
    </source>
</evidence>
<dbReference type="AlphaFoldDB" id="A0A058Z6B6"/>
<evidence type="ECO:0000256" key="7">
    <source>
        <dbReference type="ARBA" id="ARBA00022553"/>
    </source>
</evidence>
<evidence type="ECO:0000256" key="5">
    <source>
        <dbReference type="ARBA" id="ARBA00018684"/>
    </source>
</evidence>
<keyword evidence="10" id="KW-0249">Electron transport</keyword>
<dbReference type="OMA" id="KWERNAP"/>
<comment type="function">
    <text evidence="1">Accessory subunit of the mitochondrial membrane respiratory chain NADH dehydrogenase (Complex I), that is believed to be not involved in catalysis. Complex I functions in the transfer of electrons from NADH to the respiratory chain. The immediate electron acceptor for the enzyme is believed to be ubiquinone.</text>
</comment>
<keyword evidence="7" id="KW-0597">Phosphoprotein</keyword>
<evidence type="ECO:0000256" key="6">
    <source>
        <dbReference type="ARBA" id="ARBA00022448"/>
    </source>
</evidence>
<dbReference type="GeneID" id="20528801"/>
<dbReference type="RefSeq" id="XP_009496231.1">
    <property type="nucleotide sequence ID" value="XM_009497956.1"/>
</dbReference>
<keyword evidence="11" id="KW-0007">Acetylation</keyword>
<evidence type="ECO:0000256" key="11">
    <source>
        <dbReference type="ARBA" id="ARBA00022990"/>
    </source>
</evidence>
<evidence type="ECO:0000256" key="10">
    <source>
        <dbReference type="ARBA" id="ARBA00022982"/>
    </source>
</evidence>
<keyword evidence="12" id="KW-0496">Mitochondrion</keyword>
<protein>
    <recommendedName>
        <fullName evidence="5">NADH dehydrogenase [ubiquinone] 1 beta subcomplex subunit 9</fullName>
    </recommendedName>
    <alternativeName>
        <fullName evidence="14">Complex I-B22</fullName>
    </alternativeName>
    <alternativeName>
        <fullName evidence="15">NADH-ubiquinone oxidoreductase B22 subunit</fullName>
    </alternativeName>
</protein>
<evidence type="ECO:0000256" key="2">
    <source>
        <dbReference type="ARBA" id="ARBA00004443"/>
    </source>
</evidence>
<dbReference type="Pfam" id="PF05347">
    <property type="entry name" value="Complex1_LYR"/>
    <property type="match status" value="1"/>
</dbReference>
<evidence type="ECO:0000256" key="13">
    <source>
        <dbReference type="ARBA" id="ARBA00023136"/>
    </source>
</evidence>
<evidence type="ECO:0000256" key="1">
    <source>
        <dbReference type="ARBA" id="ARBA00002920"/>
    </source>
</evidence>
<keyword evidence="19" id="KW-1185">Reference proteome</keyword>
<evidence type="ECO:0000256" key="8">
    <source>
        <dbReference type="ARBA" id="ARBA00022660"/>
    </source>
</evidence>
<reference evidence="18" key="1">
    <citation type="submission" date="2013-04" db="EMBL/GenBank/DDBJ databases">
        <title>The Genome Sequence of Fonticula alba ATCC 38817.</title>
        <authorList>
            <consortium name="The Broad Institute Genomics Platform"/>
            <person name="Russ C."/>
            <person name="Cuomo C."/>
            <person name="Burger G."/>
            <person name="Gray M.W."/>
            <person name="Holland P.W.H."/>
            <person name="King N."/>
            <person name="Lang F.B.F."/>
            <person name="Roger A.J."/>
            <person name="Ruiz-Trillo I."/>
            <person name="Brown M."/>
            <person name="Walker B."/>
            <person name="Young S."/>
            <person name="Zeng Q."/>
            <person name="Gargeya S."/>
            <person name="Fitzgerald M."/>
            <person name="Haas B."/>
            <person name="Abouelleil A."/>
            <person name="Allen A.W."/>
            <person name="Alvarado L."/>
            <person name="Arachchi H.M."/>
            <person name="Berlin A.M."/>
            <person name="Chapman S.B."/>
            <person name="Gainer-Dewar J."/>
            <person name="Goldberg J."/>
            <person name="Griggs A."/>
            <person name="Gujja S."/>
            <person name="Hansen M."/>
            <person name="Howarth C."/>
            <person name="Imamovic A."/>
            <person name="Ireland A."/>
            <person name="Larimer J."/>
            <person name="McCowan C."/>
            <person name="Murphy C."/>
            <person name="Pearson M."/>
            <person name="Poon T.W."/>
            <person name="Priest M."/>
            <person name="Roberts A."/>
            <person name="Saif S."/>
            <person name="Shea T."/>
            <person name="Sisk P."/>
            <person name="Sykes S."/>
            <person name="Wortman J."/>
            <person name="Nusbaum C."/>
            <person name="Birren B."/>
        </authorList>
    </citation>
    <scope>NUCLEOTIDE SEQUENCE [LARGE SCALE GENOMIC DNA]</scope>
    <source>
        <strain evidence="18">ATCC 38817</strain>
    </source>
</reference>
<evidence type="ECO:0000256" key="4">
    <source>
        <dbReference type="ARBA" id="ARBA00011790"/>
    </source>
</evidence>
<sequence>MSVFASTARGAAHVSRIQGLYRQILRLERDYARDVFQWSERAVLVRSEFEANRHLEHAYEIEAAIKKAEEYLVNNAHPDPYKCPTAPGGTKWDRNAPPPMHVTPLL</sequence>
<evidence type="ECO:0000256" key="14">
    <source>
        <dbReference type="ARBA" id="ARBA00030192"/>
    </source>
</evidence>
<dbReference type="GO" id="GO:0005743">
    <property type="term" value="C:mitochondrial inner membrane"/>
    <property type="evidence" value="ECO:0007669"/>
    <property type="project" value="UniProtKB-SubCell"/>
</dbReference>
<dbReference type="PANTHER" id="PTHR12868">
    <property type="entry name" value="NADH-UBIQUINONE OXIDOREDUCTASE B22 SUBUNIT"/>
    <property type="match status" value="1"/>
</dbReference>
<dbReference type="InterPro" id="IPR008011">
    <property type="entry name" value="Complex1_LYR_dom"/>
</dbReference>
<dbReference type="OrthoDB" id="13598at2759"/>